<dbReference type="GO" id="GO:0005886">
    <property type="term" value="C:plasma membrane"/>
    <property type="evidence" value="ECO:0007669"/>
    <property type="project" value="TreeGrafter"/>
</dbReference>
<feature type="repeat" description="ANK" evidence="3">
    <location>
        <begin position="61"/>
        <end position="84"/>
    </location>
</feature>
<dbReference type="PROSITE" id="PS50297">
    <property type="entry name" value="ANK_REP_REGION"/>
    <property type="match status" value="1"/>
</dbReference>
<evidence type="ECO:0000256" key="1">
    <source>
        <dbReference type="ARBA" id="ARBA00022737"/>
    </source>
</evidence>
<dbReference type="InterPro" id="IPR002110">
    <property type="entry name" value="Ankyrin_rpt"/>
</dbReference>
<dbReference type="Proteomes" id="UP001279734">
    <property type="component" value="Unassembled WGS sequence"/>
</dbReference>
<dbReference type="InterPro" id="IPR036770">
    <property type="entry name" value="Ankyrin_rpt-contain_sf"/>
</dbReference>
<dbReference type="Pfam" id="PF12796">
    <property type="entry name" value="Ank_2"/>
    <property type="match status" value="1"/>
</dbReference>
<keyword evidence="1" id="KW-0677">Repeat</keyword>
<name>A0AAD3P3T9_NEPGR</name>
<dbReference type="PANTHER" id="PTHR24186">
    <property type="entry name" value="PROTEIN PHOSPHATASE 1 REGULATORY SUBUNIT"/>
    <property type="match status" value="1"/>
</dbReference>
<protein>
    <submittedName>
        <fullName evidence="4">Uncharacterized protein</fullName>
    </submittedName>
</protein>
<comment type="caution">
    <text evidence="4">The sequence shown here is derived from an EMBL/GenBank/DDBJ whole genome shotgun (WGS) entry which is preliminary data.</text>
</comment>
<dbReference type="Pfam" id="PF00023">
    <property type="entry name" value="Ank"/>
    <property type="match status" value="1"/>
</dbReference>
<organism evidence="4 5">
    <name type="scientific">Nepenthes gracilis</name>
    <name type="common">Slender pitcher plant</name>
    <dbReference type="NCBI Taxonomy" id="150966"/>
    <lineage>
        <taxon>Eukaryota</taxon>
        <taxon>Viridiplantae</taxon>
        <taxon>Streptophyta</taxon>
        <taxon>Embryophyta</taxon>
        <taxon>Tracheophyta</taxon>
        <taxon>Spermatophyta</taxon>
        <taxon>Magnoliopsida</taxon>
        <taxon>eudicotyledons</taxon>
        <taxon>Gunneridae</taxon>
        <taxon>Pentapetalae</taxon>
        <taxon>Caryophyllales</taxon>
        <taxon>Nepenthaceae</taxon>
        <taxon>Nepenthes</taxon>
    </lineage>
</organism>
<sequence>MSDYKIIVLIDIILRDEPRFINLRDKKGRTALHYATFKSYDEEVQCLLKKFSASPIEWDKDGLFPIHLAAIEGHTQAVQVLLQHCPDPRKMLNRNGQSILHVATIAEKYDIVSYILKNDALGLLINHRDLDENTRLHLAAIKKDAMIICTMAQDMRVNFKIVNNEGLTVLNVIKNFIERTGFNQKMPAQAGSFPAPALRGSPTGFSIQLLKGHFSRTTISITDTRAERPKSAPIDIDKSTVLVRAHHLTINVWMLHCIAT</sequence>
<evidence type="ECO:0000256" key="3">
    <source>
        <dbReference type="PROSITE-ProRule" id="PRU00023"/>
    </source>
</evidence>
<dbReference type="AlphaFoldDB" id="A0AAD3P3T9"/>
<evidence type="ECO:0000313" key="5">
    <source>
        <dbReference type="Proteomes" id="UP001279734"/>
    </source>
</evidence>
<proteinExistence type="predicted"/>
<dbReference type="Gene3D" id="1.25.40.20">
    <property type="entry name" value="Ankyrin repeat-containing domain"/>
    <property type="match status" value="1"/>
</dbReference>
<dbReference type="PROSITE" id="PS50088">
    <property type="entry name" value="ANK_REPEAT"/>
    <property type="match status" value="1"/>
</dbReference>
<keyword evidence="2 3" id="KW-0040">ANK repeat</keyword>
<keyword evidence="5" id="KW-1185">Reference proteome</keyword>
<dbReference type="EMBL" id="BSYO01000001">
    <property type="protein sequence ID" value="GMG98586.1"/>
    <property type="molecule type" value="Genomic_DNA"/>
</dbReference>
<reference evidence="4" key="1">
    <citation type="submission" date="2023-05" db="EMBL/GenBank/DDBJ databases">
        <title>Nepenthes gracilis genome sequencing.</title>
        <authorList>
            <person name="Fukushima K."/>
        </authorList>
    </citation>
    <scope>NUCLEOTIDE SEQUENCE</scope>
    <source>
        <strain evidence="4">SING2019-196</strain>
    </source>
</reference>
<accession>A0AAD3P3T9</accession>
<dbReference type="SUPFAM" id="SSF48403">
    <property type="entry name" value="Ankyrin repeat"/>
    <property type="match status" value="1"/>
</dbReference>
<evidence type="ECO:0000313" key="4">
    <source>
        <dbReference type="EMBL" id="GMG98586.1"/>
    </source>
</evidence>
<dbReference type="SMART" id="SM00248">
    <property type="entry name" value="ANK"/>
    <property type="match status" value="4"/>
</dbReference>
<dbReference type="PANTHER" id="PTHR24186:SF46">
    <property type="entry name" value="PROTEIN ACCELERATED CELL DEATH 6-LIKE"/>
    <property type="match status" value="1"/>
</dbReference>
<gene>
    <name evidence="4" type="ORF">Nepgr_000426</name>
</gene>
<evidence type="ECO:0000256" key="2">
    <source>
        <dbReference type="ARBA" id="ARBA00023043"/>
    </source>
</evidence>